<accession>H0E250</accession>
<evidence type="ECO:0000313" key="3">
    <source>
        <dbReference type="EMBL" id="EHN12260.1"/>
    </source>
</evidence>
<dbReference type="InterPro" id="IPR023214">
    <property type="entry name" value="HAD_sf"/>
</dbReference>
<dbReference type="EMBL" id="AGUD01000039">
    <property type="protein sequence ID" value="EHN12260.1"/>
    <property type="molecule type" value="Genomic_DNA"/>
</dbReference>
<reference evidence="3 4" key="1">
    <citation type="journal article" date="2013" name="Biodegradation">
        <title>Quantitative proteomic analysis of ibuprofen-degrading Patulibacter sp. strain I11.</title>
        <authorList>
            <person name="Almeida B."/>
            <person name="Kjeldal H."/>
            <person name="Lolas I."/>
            <person name="Knudsen A.D."/>
            <person name="Carvalho G."/>
            <person name="Nielsen K.L."/>
            <person name="Barreto Crespo M.T."/>
            <person name="Stensballe A."/>
            <person name="Nielsen J.L."/>
        </authorList>
    </citation>
    <scope>NUCLEOTIDE SEQUENCE [LARGE SCALE GENOMIC DNA]</scope>
    <source>
        <strain evidence="3 4">I11</strain>
    </source>
</reference>
<dbReference type="Gene3D" id="3.40.50.1000">
    <property type="entry name" value="HAD superfamily/HAD-like"/>
    <property type="match status" value="1"/>
</dbReference>
<keyword evidence="4" id="KW-1185">Reference proteome</keyword>
<feature type="chain" id="PRO_5003531121" evidence="2">
    <location>
        <begin position="21"/>
        <end position="326"/>
    </location>
</feature>
<evidence type="ECO:0000256" key="2">
    <source>
        <dbReference type="SAM" id="SignalP"/>
    </source>
</evidence>
<protein>
    <submittedName>
        <fullName evidence="3">Acid phosphatase class B</fullName>
    </submittedName>
</protein>
<feature type="signal peptide" evidence="2">
    <location>
        <begin position="1"/>
        <end position="20"/>
    </location>
</feature>
<dbReference type="InterPro" id="IPR005519">
    <property type="entry name" value="Acid_phosphat_B-like"/>
</dbReference>
<keyword evidence="1 2" id="KW-0732">Signal</keyword>
<organism evidence="3 4">
    <name type="scientific">Patulibacter medicamentivorans</name>
    <dbReference type="NCBI Taxonomy" id="1097667"/>
    <lineage>
        <taxon>Bacteria</taxon>
        <taxon>Bacillati</taxon>
        <taxon>Actinomycetota</taxon>
        <taxon>Thermoleophilia</taxon>
        <taxon>Solirubrobacterales</taxon>
        <taxon>Patulibacteraceae</taxon>
        <taxon>Patulibacter</taxon>
    </lineage>
</organism>
<dbReference type="AlphaFoldDB" id="H0E250"/>
<evidence type="ECO:0000313" key="4">
    <source>
        <dbReference type="Proteomes" id="UP000005143"/>
    </source>
</evidence>
<dbReference type="SUPFAM" id="SSF56784">
    <property type="entry name" value="HAD-like"/>
    <property type="match status" value="1"/>
</dbReference>
<name>H0E250_9ACTN</name>
<proteinExistence type="predicted"/>
<sequence length="326" mass="33753">MAVAAAIALAAPAAAPAASASARETAPASKTQYLQSGQYARDVVAAAAPATAWIRKRSDQAIQLTAACKAYGLAIGADGKPGTATVREPTAEQLATAARTAAAAKRAARRANSARTAARRIAKRKGATRTAIRQAARKATALRRKARSAARTAQAAAAAAVPPSIARPTASACRGLGPLAVVFDIDETLLSNYIGVPGSDPESGSVGQFPGALSGTGTKMPGVSDAYFEARKRGMAIFLITARPVIVPGLRETTVRNLRAVGYDRWDGLSFKENPFASSATYKTAERAAIEARGYRIVANVGDQTSDIVGGHSERTFKLPNPFYTG</sequence>
<gene>
    <name evidence="3" type="ORF">PAI11_08630</name>
</gene>
<dbReference type="PANTHER" id="PTHR31284">
    <property type="entry name" value="ACID PHOSPHATASE-LIKE PROTEIN"/>
    <property type="match status" value="1"/>
</dbReference>
<comment type="caution">
    <text evidence="3">The sequence shown here is derived from an EMBL/GenBank/DDBJ whole genome shotgun (WGS) entry which is preliminary data.</text>
</comment>
<dbReference type="InterPro" id="IPR036412">
    <property type="entry name" value="HAD-like_sf"/>
</dbReference>
<evidence type="ECO:0000256" key="1">
    <source>
        <dbReference type="ARBA" id="ARBA00022729"/>
    </source>
</evidence>
<dbReference type="PANTHER" id="PTHR31284:SF10">
    <property type="entry name" value="ACID PHOSPHATASE-LIKE PROTEIN"/>
    <property type="match status" value="1"/>
</dbReference>
<dbReference type="Pfam" id="PF03767">
    <property type="entry name" value="Acid_phosphat_B"/>
    <property type="match status" value="1"/>
</dbReference>
<dbReference type="Proteomes" id="UP000005143">
    <property type="component" value="Unassembled WGS sequence"/>
</dbReference>